<dbReference type="InterPro" id="IPR006600">
    <property type="entry name" value="HTH_CenpB_DNA-bd_dom"/>
</dbReference>
<dbReference type="SUPFAM" id="SSF46689">
    <property type="entry name" value="Homeodomain-like"/>
    <property type="match status" value="1"/>
</dbReference>
<dbReference type="SMART" id="SM00674">
    <property type="entry name" value="CENPB"/>
    <property type="match status" value="1"/>
</dbReference>
<name>A0A8C0Z9I1_CYACU</name>
<evidence type="ECO:0000259" key="3">
    <source>
        <dbReference type="PROSITE" id="PS51253"/>
    </source>
</evidence>
<organism evidence="4 5">
    <name type="scientific">Cyanistes caeruleus</name>
    <name type="common">Eurasian blue tit</name>
    <name type="synonym">Parus caeruleus</name>
    <dbReference type="NCBI Taxonomy" id="156563"/>
    <lineage>
        <taxon>Eukaryota</taxon>
        <taxon>Metazoa</taxon>
        <taxon>Chordata</taxon>
        <taxon>Craniata</taxon>
        <taxon>Vertebrata</taxon>
        <taxon>Euteleostomi</taxon>
        <taxon>Archelosauria</taxon>
        <taxon>Archosauria</taxon>
        <taxon>Dinosauria</taxon>
        <taxon>Saurischia</taxon>
        <taxon>Theropoda</taxon>
        <taxon>Coelurosauria</taxon>
        <taxon>Aves</taxon>
        <taxon>Neognathae</taxon>
        <taxon>Neoaves</taxon>
        <taxon>Telluraves</taxon>
        <taxon>Australaves</taxon>
        <taxon>Passeriformes</taxon>
        <taxon>Paridae</taxon>
        <taxon>Cyanistes</taxon>
    </lineage>
</organism>
<dbReference type="Proteomes" id="UP000694410">
    <property type="component" value="Unplaced"/>
</dbReference>
<dbReference type="Pfam" id="PF03184">
    <property type="entry name" value="DDE_1"/>
    <property type="match status" value="2"/>
</dbReference>
<dbReference type="GO" id="GO:0005634">
    <property type="term" value="C:nucleus"/>
    <property type="evidence" value="ECO:0007669"/>
    <property type="project" value="TreeGrafter"/>
</dbReference>
<dbReference type="PANTHER" id="PTHR19303">
    <property type="entry name" value="TRANSPOSON"/>
    <property type="match status" value="1"/>
</dbReference>
<dbReference type="InterPro" id="IPR004875">
    <property type="entry name" value="DDE_SF_endonuclease_dom"/>
</dbReference>
<accession>A0A8C0Z9I1</accession>
<feature type="compositionally biased region" description="Basic and acidic residues" evidence="2">
    <location>
        <begin position="370"/>
        <end position="380"/>
    </location>
</feature>
<feature type="domain" description="HTH CENPB-type" evidence="3">
    <location>
        <begin position="38"/>
        <end position="111"/>
    </location>
</feature>
<evidence type="ECO:0000256" key="1">
    <source>
        <dbReference type="ARBA" id="ARBA00023125"/>
    </source>
</evidence>
<feature type="region of interest" description="Disordered" evidence="2">
    <location>
        <begin position="354"/>
        <end position="380"/>
    </location>
</feature>
<feature type="compositionally biased region" description="Acidic residues" evidence="2">
    <location>
        <begin position="357"/>
        <end position="367"/>
    </location>
</feature>
<dbReference type="InterPro" id="IPR050863">
    <property type="entry name" value="CenT-Element_Derived"/>
</dbReference>
<evidence type="ECO:0000313" key="5">
    <source>
        <dbReference type="Proteomes" id="UP000694410"/>
    </source>
</evidence>
<dbReference type="InterPro" id="IPR009057">
    <property type="entry name" value="Homeodomain-like_sf"/>
</dbReference>
<keyword evidence="1" id="KW-0238">DNA-binding</keyword>
<dbReference type="Pfam" id="PF03221">
    <property type="entry name" value="HTH_Tnp_Tc5"/>
    <property type="match status" value="1"/>
</dbReference>
<reference evidence="4" key="1">
    <citation type="submission" date="2025-08" db="UniProtKB">
        <authorList>
            <consortium name="Ensembl"/>
        </authorList>
    </citation>
    <scope>IDENTIFICATION</scope>
</reference>
<dbReference type="Ensembl" id="ENSCCET00000006701.1">
    <property type="protein sequence ID" value="ENSCCEP00000004013.1"/>
    <property type="gene ID" value="ENSCCEG00000004471.1"/>
</dbReference>
<proteinExistence type="predicted"/>
<gene>
    <name evidence="4" type="primary">LOC111943636</name>
</gene>
<dbReference type="PROSITE" id="PS51253">
    <property type="entry name" value="HTH_CENPB"/>
    <property type="match status" value="1"/>
</dbReference>
<dbReference type="AlphaFoldDB" id="A0A8C0Z9I1"/>
<dbReference type="Gene3D" id="1.10.10.60">
    <property type="entry name" value="Homeodomain-like"/>
    <property type="match status" value="1"/>
</dbReference>
<protein>
    <submittedName>
        <fullName evidence="4">CENP-B homolog protein 2-like</fullName>
    </submittedName>
</protein>
<dbReference type="PANTHER" id="PTHR19303:SF73">
    <property type="entry name" value="PROTEIN PDC2"/>
    <property type="match status" value="1"/>
</dbReference>
<evidence type="ECO:0000313" key="4">
    <source>
        <dbReference type="Ensembl" id="ENSCCEP00000004013.1"/>
    </source>
</evidence>
<reference evidence="4" key="2">
    <citation type="submission" date="2025-09" db="UniProtKB">
        <authorList>
            <consortium name="Ensembl"/>
        </authorList>
    </citation>
    <scope>IDENTIFICATION</scope>
</reference>
<evidence type="ECO:0000256" key="2">
    <source>
        <dbReference type="SAM" id="MobiDB-lite"/>
    </source>
</evidence>
<sequence length="380" mass="43998">MASHLKGIKKSTMTDATISNTIKRSAKYLSISDIPKDDAKRHKAAKFPELEKALYEWFVHNQERVNMSGELIVTKGKEFLKKMYPIDTPDFHFSQGWLERFKSRHGIKTYRRFGESGSVNMEVVENNLQSIREKLNQFAMKDVFNMDETGLFYRLQPDRSLATKQLEGKKQDKERLTIVICCNEDGSEKIPLWIIGKYTKPRCFKNVNLGSMDCEYRANKRAWMTGILFQEYVQQLDAKMDGRKILLIADNCPAHPKNIEGIIRAFKMHYRRRFYRNILEGFEIGNPNPEKINVLEAMNLAISAWKIDVHSSTIANCFRHCKLRLPDDVLNYPGENDTSLELPTDEQIIESVMESNKEDEVEDDSVELEQVSRKDALKAA</sequence>
<keyword evidence="5" id="KW-1185">Reference proteome</keyword>
<dbReference type="GO" id="GO:0003677">
    <property type="term" value="F:DNA binding"/>
    <property type="evidence" value="ECO:0007669"/>
    <property type="project" value="UniProtKB-KW"/>
</dbReference>